<dbReference type="EMBL" id="AYYY01000061">
    <property type="protein sequence ID" value="KRM60871.1"/>
    <property type="molecule type" value="Genomic_DNA"/>
</dbReference>
<dbReference type="RefSeq" id="WP_057780178.1">
    <property type="nucleotide sequence ID" value="NZ_AYYY01000061.1"/>
</dbReference>
<feature type="domain" description="ATPase BadF/BadG/BcrA/BcrD type" evidence="5">
    <location>
        <begin position="324"/>
        <end position="578"/>
    </location>
</feature>
<dbReference type="CDD" id="cd24035">
    <property type="entry name" value="ASKHA_NBD_O66634-like_rpt2"/>
    <property type="match status" value="1"/>
</dbReference>
<dbReference type="PANTHER" id="PTHR32329">
    <property type="entry name" value="BIFUNCTIONAL PROTEIN [INCLUDES 2-HYDROXYACYL-COA DEHYDRATASE (N-TER) AND ITS ACTIVATOR DOMAIN (C_TERM)-RELATED"/>
    <property type="match status" value="1"/>
</dbReference>
<dbReference type="STRING" id="1423813.FC26_GL000360"/>
<keyword evidence="4" id="KW-0411">Iron-sulfur</keyword>
<dbReference type="PANTHER" id="PTHR32329:SF4">
    <property type="entry name" value="ACTIVATOR OF 2-HYDROXYACYL-COA DEHYDRATASE"/>
    <property type="match status" value="1"/>
</dbReference>
<feature type="domain" description="DUF2229" evidence="6">
    <location>
        <begin position="678"/>
        <end position="897"/>
    </location>
</feature>
<dbReference type="InterPro" id="IPR008275">
    <property type="entry name" value="CoA_E_activase_dom"/>
</dbReference>
<dbReference type="Pfam" id="PF01869">
    <property type="entry name" value="BcrAD_BadFG"/>
    <property type="match status" value="2"/>
</dbReference>
<evidence type="ECO:0000256" key="4">
    <source>
        <dbReference type="ARBA" id="ARBA00023014"/>
    </source>
</evidence>
<dbReference type="Pfam" id="PF09989">
    <property type="entry name" value="DUF2229"/>
    <property type="match status" value="1"/>
</dbReference>
<protein>
    <submittedName>
        <fullName evidence="7">BadF BadG BcrA BcrD ATPase family protein</fullName>
    </submittedName>
</protein>
<dbReference type="Gene3D" id="3.30.420.40">
    <property type="match status" value="4"/>
</dbReference>
<dbReference type="InterPro" id="IPR002731">
    <property type="entry name" value="ATPase_BadF"/>
</dbReference>
<dbReference type="InterPro" id="IPR018709">
    <property type="entry name" value="CoA_activase_DUF2229"/>
</dbReference>
<evidence type="ECO:0000259" key="5">
    <source>
        <dbReference type="Pfam" id="PF01869"/>
    </source>
</evidence>
<proteinExistence type="predicted"/>
<dbReference type="PATRIC" id="fig|1423813.3.peg.367"/>
<dbReference type="GO" id="GO:0051536">
    <property type="term" value="F:iron-sulfur cluster binding"/>
    <property type="evidence" value="ECO:0007669"/>
    <property type="project" value="UniProtKB-KW"/>
</dbReference>
<keyword evidence="2" id="KW-0479">Metal-binding</keyword>
<dbReference type="GO" id="GO:0046872">
    <property type="term" value="F:metal ion binding"/>
    <property type="evidence" value="ECO:0007669"/>
    <property type="project" value="UniProtKB-KW"/>
</dbReference>
<feature type="domain" description="ATPase BadF/BadG/BcrA/BcrD type" evidence="5">
    <location>
        <begin position="9"/>
        <end position="259"/>
    </location>
</feature>
<dbReference type="SUPFAM" id="SSF53067">
    <property type="entry name" value="Actin-like ATPase domain"/>
    <property type="match status" value="2"/>
</dbReference>
<accession>A0A0R2A1U2</accession>
<evidence type="ECO:0000256" key="3">
    <source>
        <dbReference type="ARBA" id="ARBA00023004"/>
    </source>
</evidence>
<evidence type="ECO:0000256" key="2">
    <source>
        <dbReference type="ARBA" id="ARBA00022723"/>
    </source>
</evidence>
<keyword evidence="8" id="KW-1185">Reference proteome</keyword>
<comment type="caution">
    <text evidence="7">The sequence shown here is derived from an EMBL/GenBank/DDBJ whole genome shotgun (WGS) entry which is preliminary data.</text>
</comment>
<organism evidence="7 8">
    <name type="scientific">Paucilactobacillus vaccinostercus DSM 20634</name>
    <dbReference type="NCBI Taxonomy" id="1423813"/>
    <lineage>
        <taxon>Bacteria</taxon>
        <taxon>Bacillati</taxon>
        <taxon>Bacillota</taxon>
        <taxon>Bacilli</taxon>
        <taxon>Lactobacillales</taxon>
        <taxon>Lactobacillaceae</taxon>
        <taxon>Paucilactobacillus</taxon>
    </lineage>
</organism>
<evidence type="ECO:0000256" key="1">
    <source>
        <dbReference type="ARBA" id="ARBA00001966"/>
    </source>
</evidence>
<reference evidence="7 8" key="1">
    <citation type="journal article" date="2015" name="Genome Announc.">
        <title>Expanding the biotechnology potential of lactobacilli through comparative genomics of 213 strains and associated genera.</title>
        <authorList>
            <person name="Sun Z."/>
            <person name="Harris H.M."/>
            <person name="McCann A."/>
            <person name="Guo C."/>
            <person name="Argimon S."/>
            <person name="Zhang W."/>
            <person name="Yang X."/>
            <person name="Jeffery I.B."/>
            <person name="Cooney J.C."/>
            <person name="Kagawa T.F."/>
            <person name="Liu W."/>
            <person name="Song Y."/>
            <person name="Salvetti E."/>
            <person name="Wrobel A."/>
            <person name="Rasinkangas P."/>
            <person name="Parkhill J."/>
            <person name="Rea M.C."/>
            <person name="O'Sullivan O."/>
            <person name="Ritari J."/>
            <person name="Douillard F.P."/>
            <person name="Paul Ross R."/>
            <person name="Yang R."/>
            <person name="Briner A.E."/>
            <person name="Felis G.E."/>
            <person name="de Vos W.M."/>
            <person name="Barrangou R."/>
            <person name="Klaenhammer T.R."/>
            <person name="Caufield P.W."/>
            <person name="Cui Y."/>
            <person name="Zhang H."/>
            <person name="O'Toole P.W."/>
        </authorList>
    </citation>
    <scope>NUCLEOTIDE SEQUENCE [LARGE SCALE GENOMIC DNA]</scope>
    <source>
        <strain evidence="7 8">DSM 20634</strain>
    </source>
</reference>
<dbReference type="CDD" id="cd24034">
    <property type="entry name" value="ASKHA_NBD_O66634-like_rpt1"/>
    <property type="match status" value="1"/>
</dbReference>
<dbReference type="NCBIfam" id="TIGR00241">
    <property type="entry name" value="CoA_E_activ"/>
    <property type="match status" value="1"/>
</dbReference>
<evidence type="ECO:0000313" key="8">
    <source>
        <dbReference type="Proteomes" id="UP000051733"/>
    </source>
</evidence>
<dbReference type="InterPro" id="IPR051805">
    <property type="entry name" value="Dehydratase_Activator_Redct"/>
</dbReference>
<dbReference type="OrthoDB" id="9802715at2"/>
<dbReference type="Proteomes" id="UP000051733">
    <property type="component" value="Unassembled WGS sequence"/>
</dbReference>
<gene>
    <name evidence="7" type="ORF">FC26_GL000360</name>
</gene>
<evidence type="ECO:0000313" key="7">
    <source>
        <dbReference type="EMBL" id="KRM60871.1"/>
    </source>
</evidence>
<evidence type="ECO:0000259" key="6">
    <source>
        <dbReference type="Pfam" id="PF09989"/>
    </source>
</evidence>
<dbReference type="InterPro" id="IPR043129">
    <property type="entry name" value="ATPase_NBD"/>
</dbReference>
<sequence>METQQLYGGIDVGSTTVKLVIMDEAHQTLFSRYERHFSDVKAASKRIIEDAEKEIGTDQPIAFTITGSGGIGLANLLKLKFVQEVIACTKTVETLIPETNVSIELGGEDAKITFFGASLEQRMNGSCAGGTGAFIDQMATLLKTDASGLNELAKDYDTLYPIASRCGVFAKTDVQPLINDGARKEDIAASIFQAVVNQTIAGLAAGHKIKGNVAFLGGPLYFMDQLRLRFIETLNLSDEQVIFPPDPQLFVAKGAALYAEGQPVTSLCDLLHLLVHGDDSVMQPSHSLDPLFNDDEELAQFRQRHDQARVEQRDLQSYRGVAFLGIDAGSTTTKIALMSDDNKLLYTYYDNNDGDPLAKTKMMLKDLYQQLPEGVTIGKATVTGYGEHLIKNALKVDVGEVETVAHYKAAHYFQPNVDFILDIGGQDMKAMTIKNDALSTIKLNEACSSGCGSFLETFASSLKYDIRDFAQAALLAKHPSDLGSRCTVFMNSKVKQVQKEGATIGDIAAGLSMSIIKNALYKVIKIKRPEDLGENIVCQGGTFYNEAVLRAFEKISGREVIRPNIAGLMGAYGAALIAEEHYEEGDQTTLLQPAEMDSLTATKEYMHCGGCENNCALTITIFSDGRRFVTGNRCERGEERGLKLRTHHENGKVNLVEEKYKLLFSYRPLRKKLATRGTIGMPRVLNMYENYPLWQTFFSQLGIRAELSHKGSKEQYEKGMETIPSDTVCFPAKQVHGHIQNLIEKGYKTIFYPAVVYEVAENADAQNHFNCPIVQSYPDVIKNNVDEIRSGQVDFRDPYLNLADHESTAKNLYDCFKDMGVSEKEVTDALEAGYKELEHFKQQIRNRGEDTLMMLREKGEKGIVLAGRPYHLDPQINHGISQIMTTEGFHVLTEDSIAHMGDVKGLRVVNQWVYHSRLYAAARIAAKNPDLEFVQLNSFGCGLDAIDTDQVEEIMAQYNRIYTCLKIDEGTNMGAIRIRLRSLKAAVEERKHRKILPVKQFDNDEPVNFTKDMKKEGYTLLMPMMSPIHQHGLVDVALRASGYNVVNLPMADRKAVDVGQKFVNNDACYPAIISIGQMLEALQSGKYDLKKTAVMMTQTGGGCRATNYIPLIRKALKDAGFPQVPVVSMSMGNQGVEQTPGFKLTLPLIKRVAIAFLYGDIFERVVYRTRPYEMEPGTIDKMHENWLQLVKPSVEKGSFSEFKKNVAEIVEDFDTVPLRQVSKPKVGLVGEILVKYSPIANNNIVRLLEREGAEAVVPDIVGFMNYSLYNQIYKYQEFGASKKAKIFAEMAIKLIKWCEQPMQKALTASKRFDGITAIEELADDASKILSLGNQTGEGWFLTGEMIELLNSGVPNIICMQPFGCLPNHIVGKGMVKELRRQYPGANIAPIDYDPGTSIVNQLNRIRLMLATANKKLRQENDHGRQISRESVGRRESQELLSAVSKLER</sequence>
<keyword evidence="3" id="KW-0408">Iron</keyword>
<name>A0A0R2A1U2_9LACO</name>
<comment type="cofactor">
    <cofactor evidence="1">
        <name>[4Fe-4S] cluster</name>
        <dbReference type="ChEBI" id="CHEBI:49883"/>
    </cofactor>
</comment>